<evidence type="ECO:0000313" key="1">
    <source>
        <dbReference type="EMBL" id="MCL6271409.1"/>
    </source>
</evidence>
<dbReference type="Proteomes" id="UP001203338">
    <property type="component" value="Unassembled WGS sequence"/>
</dbReference>
<organism evidence="1 2">
    <name type="scientific">Parendozoicomonas callyspongiae</name>
    <dbReference type="NCBI Taxonomy" id="2942213"/>
    <lineage>
        <taxon>Bacteria</taxon>
        <taxon>Pseudomonadati</taxon>
        <taxon>Pseudomonadota</taxon>
        <taxon>Gammaproteobacteria</taxon>
        <taxon>Oceanospirillales</taxon>
        <taxon>Endozoicomonadaceae</taxon>
        <taxon>Parendozoicomonas</taxon>
    </lineage>
</organism>
<dbReference type="EMBL" id="JAMFLX010000025">
    <property type="protein sequence ID" value="MCL6271409.1"/>
    <property type="molecule type" value="Genomic_DNA"/>
</dbReference>
<comment type="caution">
    <text evidence="1">The sequence shown here is derived from an EMBL/GenBank/DDBJ whole genome shotgun (WGS) entry which is preliminary data.</text>
</comment>
<protein>
    <submittedName>
        <fullName evidence="1">Uncharacterized protein</fullName>
    </submittedName>
</protein>
<name>A0ABT0PJ83_9GAMM</name>
<keyword evidence="2" id="KW-1185">Reference proteome</keyword>
<accession>A0ABT0PJ83</accession>
<sequence length="458" mass="52905">MDPTTIKSDSSDVHSLSSLDEPKLGQRSVKKAKFSNYECTTITLPSECRTRSLIRDFSSVDRDYASKMQLAESPCEFHHMLLPDLTTQKELVSKLTLEQGLLEHVDEFSLENMAAALYYSGISSYDEMSQLSLKIIPPGPVFHTWYAYHGLTLFDGVNNDKKLDYIKLIDEEASRLSKKDIPLLLIYTNNSMTEPQIKTMNSLFVDNDNVLVLSVEEDLSHLPMVDGFKDQKTKDIGLMDRVRVCAIVDAKRVLKAARHKAKKISKEVLLERLSLWEDKSLTYSDIDNVFIKPRVFQIAANGFCNMSHLLSSNILIAPREIEKLPKPLNVRAELHNAHFHYLRDYNLMNLEELEKKSERLFRYLLSGSAHEEYQKIKNQPSAMEIWDEETNYYSSSTDLLSEEDIEQIMSKQYPREAFFKHLETLSHSPKNIRKLSRLVGIQQLRLIKMNYHGTWKEI</sequence>
<gene>
    <name evidence="1" type="ORF">M3P05_15925</name>
</gene>
<reference evidence="1 2" key="1">
    <citation type="submission" date="2022-05" db="EMBL/GenBank/DDBJ databases">
        <authorList>
            <person name="Park J.-S."/>
        </authorList>
    </citation>
    <scope>NUCLEOTIDE SEQUENCE [LARGE SCALE GENOMIC DNA]</scope>
    <source>
        <strain evidence="1 2">2012CJ34-2</strain>
    </source>
</reference>
<proteinExistence type="predicted"/>
<evidence type="ECO:0000313" key="2">
    <source>
        <dbReference type="Proteomes" id="UP001203338"/>
    </source>
</evidence>
<dbReference type="RefSeq" id="WP_249701017.1">
    <property type="nucleotide sequence ID" value="NZ_JAMFLX010000025.1"/>
</dbReference>